<proteinExistence type="predicted"/>
<gene>
    <name evidence="7" type="ORF">KCX82_13420</name>
</gene>
<dbReference type="PANTHER" id="PTHR32196:SF69">
    <property type="entry name" value="BRANCHED-CHAIN AMINO ACID TRANSPORT SYSTEM, PERMEASE PROTEIN"/>
    <property type="match status" value="1"/>
</dbReference>
<evidence type="ECO:0000256" key="1">
    <source>
        <dbReference type="ARBA" id="ARBA00004651"/>
    </source>
</evidence>
<evidence type="ECO:0000256" key="2">
    <source>
        <dbReference type="ARBA" id="ARBA00022475"/>
    </source>
</evidence>
<keyword evidence="8" id="KW-1185">Reference proteome</keyword>
<comment type="subcellular location">
    <subcellularLocation>
        <location evidence="1">Cell membrane</location>
        <topology evidence="1">Multi-pass membrane protein</topology>
    </subcellularLocation>
</comment>
<name>A0A8J8B417_9FIRM</name>
<evidence type="ECO:0000256" key="4">
    <source>
        <dbReference type="ARBA" id="ARBA00022989"/>
    </source>
</evidence>
<accession>A0A8J8B417</accession>
<evidence type="ECO:0000256" key="5">
    <source>
        <dbReference type="ARBA" id="ARBA00023136"/>
    </source>
</evidence>
<evidence type="ECO:0000256" key="3">
    <source>
        <dbReference type="ARBA" id="ARBA00022692"/>
    </source>
</evidence>
<feature type="transmembrane region" description="Helical" evidence="6">
    <location>
        <begin position="88"/>
        <end position="107"/>
    </location>
</feature>
<feature type="transmembrane region" description="Helical" evidence="6">
    <location>
        <begin position="180"/>
        <end position="203"/>
    </location>
</feature>
<feature type="transmembrane region" description="Helical" evidence="6">
    <location>
        <begin position="132"/>
        <end position="153"/>
    </location>
</feature>
<evidence type="ECO:0000313" key="7">
    <source>
        <dbReference type="EMBL" id="MBR0598885.1"/>
    </source>
</evidence>
<keyword evidence="4 6" id="KW-1133">Transmembrane helix</keyword>
<dbReference type="AlphaFoldDB" id="A0A8J8B417"/>
<keyword evidence="2" id="KW-1003">Cell membrane</keyword>
<dbReference type="GO" id="GO:0005886">
    <property type="term" value="C:plasma membrane"/>
    <property type="evidence" value="ECO:0007669"/>
    <property type="project" value="UniProtKB-SubCell"/>
</dbReference>
<dbReference type="CDD" id="cd06574">
    <property type="entry name" value="TM_PBP1_branched-chain-AA_like"/>
    <property type="match status" value="1"/>
</dbReference>
<evidence type="ECO:0000256" key="6">
    <source>
        <dbReference type="SAM" id="Phobius"/>
    </source>
</evidence>
<keyword evidence="3 6" id="KW-0812">Transmembrane</keyword>
<feature type="transmembrane region" description="Helical" evidence="6">
    <location>
        <begin position="266"/>
        <end position="284"/>
    </location>
</feature>
<comment type="caution">
    <text evidence="7">The sequence shown here is derived from an EMBL/GenBank/DDBJ whole genome shotgun (WGS) entry which is preliminary data.</text>
</comment>
<dbReference type="Proteomes" id="UP000675664">
    <property type="component" value="Unassembled WGS sequence"/>
</dbReference>
<feature type="transmembrane region" description="Helical" evidence="6">
    <location>
        <begin position="62"/>
        <end position="81"/>
    </location>
</feature>
<protein>
    <submittedName>
        <fullName evidence="7">ABC transporter permease</fullName>
    </submittedName>
</protein>
<reference evidence="7" key="2">
    <citation type="submission" date="2021-04" db="EMBL/GenBank/DDBJ databases">
        <authorList>
            <person name="Liu J."/>
        </authorList>
    </citation>
    <scope>NUCLEOTIDE SEQUENCE</scope>
    <source>
        <strain evidence="7">BAD-6</strain>
    </source>
</reference>
<organism evidence="7 8">
    <name type="scientific">Sinanaerobacter chloroacetimidivorans</name>
    <dbReference type="NCBI Taxonomy" id="2818044"/>
    <lineage>
        <taxon>Bacteria</taxon>
        <taxon>Bacillati</taxon>
        <taxon>Bacillota</taxon>
        <taxon>Clostridia</taxon>
        <taxon>Peptostreptococcales</taxon>
        <taxon>Anaerovoracaceae</taxon>
        <taxon>Sinanaerobacter</taxon>
    </lineage>
</organism>
<dbReference type="RefSeq" id="WP_227019012.1">
    <property type="nucleotide sequence ID" value="NZ_JAGSND010000009.1"/>
</dbReference>
<sequence length="310" mass="32669">MTFAAILGSVELGFIYAVMALGVFLSFRTLNTPDLTVDGSIITGAATSAMICSIGWSPILALGLAFVAGCLAGSITALMNTRLKIQPLLAGILVMLGLYSINLRIMGGKSNMALIKNDTIYKSFETVFPGKYSSLLLGLLILIIVTICLYLFLKTRLGFALRATGDNEDMVKASGINSNLMRLIGLAVSNGLVGLAGGMLVQYQSFVDVGMGVGMVVIGLASVIIGEAIFGTKSMGRRLIAVSLGAILYRLVIAFALQSGMPSNDLKLVSAVIVTIALSTGIMGEKLTFRKKPKESFSVRDKEKGGVKHA</sequence>
<dbReference type="PANTHER" id="PTHR32196">
    <property type="entry name" value="ABC TRANSPORTER PERMEASE PROTEIN YPHD-RELATED-RELATED"/>
    <property type="match status" value="1"/>
</dbReference>
<feature type="transmembrane region" description="Helical" evidence="6">
    <location>
        <begin position="209"/>
        <end position="230"/>
    </location>
</feature>
<feature type="transmembrane region" description="Helical" evidence="6">
    <location>
        <begin position="6"/>
        <end position="27"/>
    </location>
</feature>
<keyword evidence="5 6" id="KW-0472">Membrane</keyword>
<dbReference type="GO" id="GO:0022857">
    <property type="term" value="F:transmembrane transporter activity"/>
    <property type="evidence" value="ECO:0007669"/>
    <property type="project" value="InterPro"/>
</dbReference>
<dbReference type="InterPro" id="IPR001851">
    <property type="entry name" value="ABC_transp_permease"/>
</dbReference>
<feature type="transmembrane region" description="Helical" evidence="6">
    <location>
        <begin position="239"/>
        <end position="260"/>
    </location>
</feature>
<reference evidence="7" key="1">
    <citation type="submission" date="2021-04" db="EMBL/GenBank/DDBJ databases">
        <title>Sinoanaerobacter chloroacetimidivorans sp. nov., an obligate anaerobic bacterium isolated from anaerobic sludge.</title>
        <authorList>
            <person name="Bao Y."/>
        </authorList>
    </citation>
    <scope>NUCLEOTIDE SEQUENCE</scope>
    <source>
        <strain evidence="7">BAD-6</strain>
    </source>
</reference>
<evidence type="ECO:0000313" key="8">
    <source>
        <dbReference type="Proteomes" id="UP000675664"/>
    </source>
</evidence>
<dbReference type="EMBL" id="JAGSND010000009">
    <property type="protein sequence ID" value="MBR0598885.1"/>
    <property type="molecule type" value="Genomic_DNA"/>
</dbReference>
<dbReference type="Pfam" id="PF02653">
    <property type="entry name" value="BPD_transp_2"/>
    <property type="match status" value="1"/>
</dbReference>